<gene>
    <name evidence="11" type="ORF">SAMN04488557_0776</name>
</gene>
<sequence length="262" mass="27659">MTLKPVEAPNLGKVAGIRHGFFTRIGGVSNGIYAGLNCGLGSNDDQALVLENRRMIGRHLGAGDDKFGGGVITLYQEHGTTALEVTAPPSRDALPRADAVISRTPGLVIGVLTADCAPVLLADGEAGVVAAAHAGWRGAVDGIVDSAVREMERLGARRERISAAVGPCISQSSYEVGPEFEAAFLARDPANGAFFQRNPKTGRPHFDLPGFVVSRLANAGISNIENLGLCTCENESLFYSYRRKTLRGEPDYGRQISAIVVA</sequence>
<dbReference type="STRING" id="51670.SAMN04488557_0776"/>
<dbReference type="InterPro" id="IPR003730">
    <property type="entry name" value="Cu_polyphenol_OxRdtase"/>
</dbReference>
<organism evidence="11 12">
    <name type="scientific">Hyphomicrobium facile</name>
    <dbReference type="NCBI Taxonomy" id="51670"/>
    <lineage>
        <taxon>Bacteria</taxon>
        <taxon>Pseudomonadati</taxon>
        <taxon>Pseudomonadota</taxon>
        <taxon>Alphaproteobacteria</taxon>
        <taxon>Hyphomicrobiales</taxon>
        <taxon>Hyphomicrobiaceae</taxon>
        <taxon>Hyphomicrobium</taxon>
    </lineage>
</organism>
<dbReference type="RefSeq" id="WP_092864430.1">
    <property type="nucleotide sequence ID" value="NZ_FPCH01000001.1"/>
</dbReference>
<dbReference type="SUPFAM" id="SSF64438">
    <property type="entry name" value="CNF1/YfiH-like putative cysteine hydrolases"/>
    <property type="match status" value="1"/>
</dbReference>
<comment type="catalytic activity">
    <reaction evidence="9">
        <text>S-methyl-5'-thioadenosine + phosphate = 5-(methylsulfanyl)-alpha-D-ribose 1-phosphate + adenine</text>
        <dbReference type="Rhea" id="RHEA:11852"/>
        <dbReference type="ChEBI" id="CHEBI:16708"/>
        <dbReference type="ChEBI" id="CHEBI:17509"/>
        <dbReference type="ChEBI" id="CHEBI:43474"/>
        <dbReference type="ChEBI" id="CHEBI:58533"/>
        <dbReference type="EC" id="2.4.2.28"/>
    </reaction>
    <physiologicalReaction direction="left-to-right" evidence="9">
        <dbReference type="Rhea" id="RHEA:11853"/>
    </physiologicalReaction>
</comment>
<dbReference type="GO" id="GO:0005507">
    <property type="term" value="F:copper ion binding"/>
    <property type="evidence" value="ECO:0007669"/>
    <property type="project" value="TreeGrafter"/>
</dbReference>
<comment type="catalytic activity">
    <reaction evidence="1">
        <text>inosine + phosphate = alpha-D-ribose 1-phosphate + hypoxanthine</text>
        <dbReference type="Rhea" id="RHEA:27646"/>
        <dbReference type="ChEBI" id="CHEBI:17368"/>
        <dbReference type="ChEBI" id="CHEBI:17596"/>
        <dbReference type="ChEBI" id="CHEBI:43474"/>
        <dbReference type="ChEBI" id="CHEBI:57720"/>
        <dbReference type="EC" id="2.4.2.1"/>
    </reaction>
    <physiologicalReaction direction="left-to-right" evidence="1">
        <dbReference type="Rhea" id="RHEA:27647"/>
    </physiologicalReaction>
</comment>
<comment type="catalytic activity">
    <reaction evidence="8">
        <text>adenosine + phosphate = alpha-D-ribose 1-phosphate + adenine</text>
        <dbReference type="Rhea" id="RHEA:27642"/>
        <dbReference type="ChEBI" id="CHEBI:16335"/>
        <dbReference type="ChEBI" id="CHEBI:16708"/>
        <dbReference type="ChEBI" id="CHEBI:43474"/>
        <dbReference type="ChEBI" id="CHEBI:57720"/>
        <dbReference type="EC" id="2.4.2.1"/>
    </reaction>
    <physiologicalReaction direction="left-to-right" evidence="8">
        <dbReference type="Rhea" id="RHEA:27643"/>
    </physiologicalReaction>
</comment>
<protein>
    <recommendedName>
        <fullName evidence="10">Purine nucleoside phosphorylase</fullName>
    </recommendedName>
</protein>
<evidence type="ECO:0000256" key="5">
    <source>
        <dbReference type="ARBA" id="ARBA00022801"/>
    </source>
</evidence>
<evidence type="ECO:0000256" key="10">
    <source>
        <dbReference type="RuleBase" id="RU361274"/>
    </source>
</evidence>
<evidence type="ECO:0000313" key="11">
    <source>
        <dbReference type="EMBL" id="SFV27503.1"/>
    </source>
</evidence>
<dbReference type="InterPro" id="IPR011324">
    <property type="entry name" value="Cytotoxic_necrot_fac-like_cat"/>
</dbReference>
<comment type="similarity">
    <text evidence="2 10">Belongs to the purine nucleoside phosphorylase YfiH/LACC1 family.</text>
</comment>
<dbReference type="CDD" id="cd16833">
    <property type="entry name" value="YfiH"/>
    <property type="match status" value="1"/>
</dbReference>
<evidence type="ECO:0000256" key="2">
    <source>
        <dbReference type="ARBA" id="ARBA00007353"/>
    </source>
</evidence>
<dbReference type="OrthoDB" id="4279at2"/>
<evidence type="ECO:0000256" key="7">
    <source>
        <dbReference type="ARBA" id="ARBA00047989"/>
    </source>
</evidence>
<keyword evidence="12" id="KW-1185">Reference proteome</keyword>
<dbReference type="InterPro" id="IPR038371">
    <property type="entry name" value="Cu_polyphenol_OxRdtase_sf"/>
</dbReference>
<evidence type="ECO:0000256" key="4">
    <source>
        <dbReference type="ARBA" id="ARBA00022723"/>
    </source>
</evidence>
<name>A0A1I7MYJ5_9HYPH</name>
<dbReference type="EMBL" id="FPCH01000001">
    <property type="protein sequence ID" value="SFV27503.1"/>
    <property type="molecule type" value="Genomic_DNA"/>
</dbReference>
<dbReference type="Proteomes" id="UP000199423">
    <property type="component" value="Unassembled WGS sequence"/>
</dbReference>
<keyword evidence="6" id="KW-0862">Zinc</keyword>
<accession>A0A1I7MYJ5</accession>
<dbReference type="GO" id="GO:0017061">
    <property type="term" value="F:S-methyl-5-thioadenosine phosphorylase activity"/>
    <property type="evidence" value="ECO:0007669"/>
    <property type="project" value="UniProtKB-EC"/>
</dbReference>
<evidence type="ECO:0000256" key="3">
    <source>
        <dbReference type="ARBA" id="ARBA00022679"/>
    </source>
</evidence>
<dbReference type="GO" id="GO:0016787">
    <property type="term" value="F:hydrolase activity"/>
    <property type="evidence" value="ECO:0007669"/>
    <property type="project" value="UniProtKB-KW"/>
</dbReference>
<comment type="catalytic activity">
    <reaction evidence="7">
        <text>adenosine + H2O + H(+) = inosine + NH4(+)</text>
        <dbReference type="Rhea" id="RHEA:24408"/>
        <dbReference type="ChEBI" id="CHEBI:15377"/>
        <dbReference type="ChEBI" id="CHEBI:15378"/>
        <dbReference type="ChEBI" id="CHEBI:16335"/>
        <dbReference type="ChEBI" id="CHEBI:17596"/>
        <dbReference type="ChEBI" id="CHEBI:28938"/>
        <dbReference type="EC" id="3.5.4.4"/>
    </reaction>
    <physiologicalReaction direction="left-to-right" evidence="7">
        <dbReference type="Rhea" id="RHEA:24409"/>
    </physiologicalReaction>
</comment>
<dbReference type="PANTHER" id="PTHR30616:SF2">
    <property type="entry name" value="PURINE NUCLEOSIDE PHOSPHORYLASE LACC1"/>
    <property type="match status" value="1"/>
</dbReference>
<dbReference type="PANTHER" id="PTHR30616">
    <property type="entry name" value="UNCHARACTERIZED PROTEIN YFIH"/>
    <property type="match status" value="1"/>
</dbReference>
<keyword evidence="5" id="KW-0378">Hydrolase</keyword>
<evidence type="ECO:0000313" key="12">
    <source>
        <dbReference type="Proteomes" id="UP000199423"/>
    </source>
</evidence>
<keyword evidence="4" id="KW-0479">Metal-binding</keyword>
<dbReference type="Gene3D" id="3.60.140.10">
    <property type="entry name" value="CNF1/YfiH-like putative cysteine hydrolases"/>
    <property type="match status" value="1"/>
</dbReference>
<dbReference type="NCBIfam" id="TIGR00726">
    <property type="entry name" value="peptidoglycan editing factor PgeF"/>
    <property type="match status" value="1"/>
</dbReference>
<evidence type="ECO:0000256" key="9">
    <source>
        <dbReference type="ARBA" id="ARBA00049893"/>
    </source>
</evidence>
<reference evidence="12" key="1">
    <citation type="submission" date="2016-10" db="EMBL/GenBank/DDBJ databases">
        <authorList>
            <person name="Varghese N."/>
            <person name="Submissions S."/>
        </authorList>
    </citation>
    <scope>NUCLEOTIDE SEQUENCE [LARGE SCALE GENOMIC DNA]</scope>
    <source>
        <strain evidence="12">DSM 1565</strain>
    </source>
</reference>
<evidence type="ECO:0000256" key="1">
    <source>
        <dbReference type="ARBA" id="ARBA00000553"/>
    </source>
</evidence>
<evidence type="ECO:0000256" key="8">
    <source>
        <dbReference type="ARBA" id="ARBA00048968"/>
    </source>
</evidence>
<dbReference type="AlphaFoldDB" id="A0A1I7MYJ5"/>
<proteinExistence type="inferred from homology"/>
<evidence type="ECO:0000256" key="6">
    <source>
        <dbReference type="ARBA" id="ARBA00022833"/>
    </source>
</evidence>
<keyword evidence="3" id="KW-0808">Transferase</keyword>
<dbReference type="Pfam" id="PF02578">
    <property type="entry name" value="Cu-oxidase_4"/>
    <property type="match status" value="1"/>
</dbReference>